<evidence type="ECO:0000256" key="5">
    <source>
        <dbReference type="HAMAP-Rule" id="MF_01201"/>
    </source>
</evidence>
<dbReference type="EC" id="5.1.1.1" evidence="5"/>
<organism evidence="9 10">
    <name type="scientific">Candidatus Thiodictyon syntrophicum</name>
    <dbReference type="NCBI Taxonomy" id="1166950"/>
    <lineage>
        <taxon>Bacteria</taxon>
        <taxon>Pseudomonadati</taxon>
        <taxon>Pseudomonadota</taxon>
        <taxon>Gammaproteobacteria</taxon>
        <taxon>Chromatiales</taxon>
        <taxon>Chromatiaceae</taxon>
        <taxon>Thiodictyon</taxon>
    </lineage>
</organism>
<sequence>MARPTRARIDLDALRHNFLVARELAGSARLVAVVKANGYGHGAVPVARALVGAADAFGVACVEEALELRESGISAPILLLEGVVTPDELALVDRHRLAMVVHQREQLEWVQAARPARPLACWLKLDSGMHRLGLTPEAFAAAYAQLAACPAVGDLVLMTHLARADEPQHPYTRQQLALCAEVWEGLAAPRSLVSSPGLIAWPAGIADWVRPGIMLYGASPLGDGHPSAARLRPVMTLESALIAVRDLGPGEAIGYGGRFVCARPTRVGVVAAGYADGYPRHARDGTPVAVAGRPTRLIGRVSMDMLTVDLTELPQAHIGDRVELWGGQVSANAVAAASDTIAYTLFTGVTGRVPLRYEPADGDAAEGRST</sequence>
<reference evidence="9 10" key="1">
    <citation type="submission" date="2017-03" db="EMBL/GenBank/DDBJ databases">
        <title>Complete genome sequence of Candidatus 'Thiodictyon syntrophicum' sp. nov. strain Cad16T, a photolithoautotroph purple sulfur bacterium isolated from an alpine meromictic lake.</title>
        <authorList>
            <person name="Luedin S.M."/>
            <person name="Pothier J.F."/>
            <person name="Danza F."/>
            <person name="Storelli N."/>
            <person name="Wittwer M."/>
            <person name="Tonolla M."/>
        </authorList>
    </citation>
    <scope>NUCLEOTIDE SEQUENCE [LARGE SCALE GENOMIC DNA]</scope>
    <source>
        <strain evidence="9 10">Cad16T</strain>
    </source>
</reference>
<dbReference type="EMBL" id="CP020370">
    <property type="protein sequence ID" value="AUB82387.1"/>
    <property type="molecule type" value="Genomic_DNA"/>
</dbReference>
<dbReference type="InterPro" id="IPR000821">
    <property type="entry name" value="Ala_racemase"/>
</dbReference>
<evidence type="ECO:0000256" key="2">
    <source>
        <dbReference type="ARBA" id="ARBA00001933"/>
    </source>
</evidence>
<dbReference type="InterPro" id="IPR009006">
    <property type="entry name" value="Ala_racemase/Decarboxylase_C"/>
</dbReference>
<keyword evidence="10" id="KW-1185">Reference proteome</keyword>
<dbReference type="FunFam" id="3.20.20.10:FF:000002">
    <property type="entry name" value="Alanine racemase"/>
    <property type="match status" value="1"/>
</dbReference>
<comment type="catalytic activity">
    <reaction evidence="1 5">
        <text>L-alanine = D-alanine</text>
        <dbReference type="Rhea" id="RHEA:20249"/>
        <dbReference type="ChEBI" id="CHEBI:57416"/>
        <dbReference type="ChEBI" id="CHEBI:57972"/>
        <dbReference type="EC" id="5.1.1.1"/>
    </reaction>
</comment>
<dbReference type="NCBIfam" id="TIGR00492">
    <property type="entry name" value="alr"/>
    <property type="match status" value="1"/>
</dbReference>
<dbReference type="InterPro" id="IPR020622">
    <property type="entry name" value="Ala_racemase_pyridoxalP-BS"/>
</dbReference>
<dbReference type="Gene3D" id="2.40.37.10">
    <property type="entry name" value="Lyase, Ornithine Decarboxylase, Chain A, domain 1"/>
    <property type="match status" value="1"/>
</dbReference>
<evidence type="ECO:0000256" key="1">
    <source>
        <dbReference type="ARBA" id="ARBA00000316"/>
    </source>
</evidence>
<evidence type="ECO:0000256" key="3">
    <source>
        <dbReference type="ARBA" id="ARBA00022898"/>
    </source>
</evidence>
<feature type="domain" description="Alanine racemase C-terminal" evidence="8">
    <location>
        <begin position="234"/>
        <end position="358"/>
    </location>
</feature>
<evidence type="ECO:0000256" key="7">
    <source>
        <dbReference type="PIRSR" id="PIRSR600821-52"/>
    </source>
</evidence>
<evidence type="ECO:0000259" key="8">
    <source>
        <dbReference type="SMART" id="SM01005"/>
    </source>
</evidence>
<dbReference type="Proteomes" id="UP000232638">
    <property type="component" value="Chromosome"/>
</dbReference>
<dbReference type="Pfam" id="PF01168">
    <property type="entry name" value="Ala_racemase_N"/>
    <property type="match status" value="1"/>
</dbReference>
<feature type="binding site" evidence="5 7">
    <location>
        <position position="303"/>
    </location>
    <ligand>
        <name>substrate</name>
    </ligand>
</feature>
<keyword evidence="3 5" id="KW-0663">Pyridoxal phosphate</keyword>
<evidence type="ECO:0000256" key="4">
    <source>
        <dbReference type="ARBA" id="ARBA00023235"/>
    </source>
</evidence>
<feature type="active site" description="Proton acceptor; specific for L-alanine" evidence="5">
    <location>
        <position position="255"/>
    </location>
</feature>
<dbReference type="RefSeq" id="WP_100920119.1">
    <property type="nucleotide sequence ID" value="NZ_CP020370.1"/>
</dbReference>
<comment type="cofactor">
    <cofactor evidence="2 5 6">
        <name>pyridoxal 5'-phosphate</name>
        <dbReference type="ChEBI" id="CHEBI:597326"/>
    </cofactor>
</comment>
<dbReference type="Pfam" id="PF00842">
    <property type="entry name" value="Ala_racemase_C"/>
    <property type="match status" value="1"/>
</dbReference>
<dbReference type="GO" id="GO:0008784">
    <property type="term" value="F:alanine racemase activity"/>
    <property type="evidence" value="ECO:0007669"/>
    <property type="project" value="UniProtKB-UniRule"/>
</dbReference>
<accession>A0A2K8UA29</accession>
<dbReference type="InterPro" id="IPR001608">
    <property type="entry name" value="Ala_racemase_N"/>
</dbReference>
<dbReference type="PANTHER" id="PTHR30511">
    <property type="entry name" value="ALANINE RACEMASE"/>
    <property type="match status" value="1"/>
</dbReference>
<comment type="function">
    <text evidence="5">Catalyzes the interconversion of L-alanine and D-alanine. May also act on other amino acids.</text>
</comment>
<dbReference type="GO" id="GO:0030170">
    <property type="term" value="F:pyridoxal phosphate binding"/>
    <property type="evidence" value="ECO:0007669"/>
    <property type="project" value="UniProtKB-UniRule"/>
</dbReference>
<protein>
    <recommendedName>
        <fullName evidence="5">Alanine racemase</fullName>
        <ecNumber evidence="5">5.1.1.1</ecNumber>
    </recommendedName>
</protein>
<proteinExistence type="inferred from homology"/>
<dbReference type="CDD" id="cd06827">
    <property type="entry name" value="PLPDE_III_AR_proteobact"/>
    <property type="match status" value="1"/>
</dbReference>
<dbReference type="GO" id="GO:0005829">
    <property type="term" value="C:cytosol"/>
    <property type="evidence" value="ECO:0007669"/>
    <property type="project" value="TreeGrafter"/>
</dbReference>
<dbReference type="OrthoDB" id="9813814at2"/>
<feature type="binding site" evidence="5 7">
    <location>
        <position position="131"/>
    </location>
    <ligand>
        <name>substrate</name>
    </ligand>
</feature>
<evidence type="ECO:0000313" key="9">
    <source>
        <dbReference type="EMBL" id="AUB82387.1"/>
    </source>
</evidence>
<dbReference type="SMART" id="SM01005">
    <property type="entry name" value="Ala_racemase_C"/>
    <property type="match status" value="1"/>
</dbReference>
<gene>
    <name evidence="9" type="ORF">THSYN_16505</name>
</gene>
<dbReference type="PANTHER" id="PTHR30511:SF0">
    <property type="entry name" value="ALANINE RACEMASE, CATABOLIC-RELATED"/>
    <property type="match status" value="1"/>
</dbReference>
<dbReference type="PROSITE" id="PS00395">
    <property type="entry name" value="ALANINE_RACEMASE"/>
    <property type="match status" value="1"/>
</dbReference>
<comment type="pathway">
    <text evidence="5">Amino-acid biosynthesis; D-alanine biosynthesis; D-alanine from L-alanine: step 1/1.</text>
</comment>
<evidence type="ECO:0000313" key="10">
    <source>
        <dbReference type="Proteomes" id="UP000232638"/>
    </source>
</evidence>
<dbReference type="GO" id="GO:0030632">
    <property type="term" value="P:D-alanine biosynthetic process"/>
    <property type="evidence" value="ECO:0007669"/>
    <property type="project" value="UniProtKB-UniRule"/>
</dbReference>
<dbReference type="InterPro" id="IPR011079">
    <property type="entry name" value="Ala_racemase_C"/>
</dbReference>
<name>A0A2K8UA29_9GAMM</name>
<dbReference type="KEGG" id="tsy:THSYN_16505"/>
<dbReference type="InterPro" id="IPR029066">
    <property type="entry name" value="PLP-binding_barrel"/>
</dbReference>
<dbReference type="AlphaFoldDB" id="A0A2K8UA29"/>
<dbReference type="PRINTS" id="PR00992">
    <property type="entry name" value="ALARACEMASE"/>
</dbReference>
<dbReference type="SUPFAM" id="SSF50621">
    <property type="entry name" value="Alanine racemase C-terminal domain-like"/>
    <property type="match status" value="1"/>
</dbReference>
<dbReference type="SUPFAM" id="SSF51419">
    <property type="entry name" value="PLP-binding barrel"/>
    <property type="match status" value="1"/>
</dbReference>
<dbReference type="UniPathway" id="UPA00042">
    <property type="reaction ID" value="UER00497"/>
</dbReference>
<evidence type="ECO:0000256" key="6">
    <source>
        <dbReference type="PIRSR" id="PIRSR600821-50"/>
    </source>
</evidence>
<feature type="modified residue" description="N6-(pyridoxal phosphate)lysine" evidence="5 6">
    <location>
        <position position="35"/>
    </location>
</feature>
<dbReference type="Gene3D" id="3.20.20.10">
    <property type="entry name" value="Alanine racemase"/>
    <property type="match status" value="1"/>
</dbReference>
<feature type="active site" description="Proton acceptor; specific for D-alanine" evidence="5">
    <location>
        <position position="35"/>
    </location>
</feature>
<keyword evidence="4 5" id="KW-0413">Isomerase</keyword>
<comment type="similarity">
    <text evidence="5">Belongs to the alanine racemase family.</text>
</comment>
<dbReference type="HAMAP" id="MF_01201">
    <property type="entry name" value="Ala_racemase"/>
    <property type="match status" value="1"/>
</dbReference>